<evidence type="ECO:0000259" key="4">
    <source>
        <dbReference type="PROSITE" id="PS50949"/>
    </source>
</evidence>
<dbReference type="GeneID" id="42856355"/>
<evidence type="ECO:0000256" key="1">
    <source>
        <dbReference type="ARBA" id="ARBA00023015"/>
    </source>
</evidence>
<dbReference type="CDD" id="cd07377">
    <property type="entry name" value="WHTH_GntR"/>
    <property type="match status" value="2"/>
</dbReference>
<accession>A0A0D8J3L4</accession>
<gene>
    <name evidence="5" type="ORF">TQ39_06980</name>
</gene>
<dbReference type="GO" id="GO:0003677">
    <property type="term" value="F:DNA binding"/>
    <property type="evidence" value="ECO:0007669"/>
    <property type="project" value="UniProtKB-KW"/>
</dbReference>
<dbReference type="Proteomes" id="UP000032483">
    <property type="component" value="Unassembled WGS sequence"/>
</dbReference>
<organism evidence="5 6">
    <name type="scientific">Ruthenibacterium lactatiformans</name>
    <dbReference type="NCBI Taxonomy" id="1550024"/>
    <lineage>
        <taxon>Bacteria</taxon>
        <taxon>Bacillati</taxon>
        <taxon>Bacillota</taxon>
        <taxon>Clostridia</taxon>
        <taxon>Eubacteriales</taxon>
        <taxon>Oscillospiraceae</taxon>
        <taxon>Ruthenibacterium</taxon>
    </lineage>
</organism>
<dbReference type="PATRIC" id="fig|1550024.3.peg.1569"/>
<dbReference type="InterPro" id="IPR050679">
    <property type="entry name" value="Bact_HTH_transcr_reg"/>
</dbReference>
<dbReference type="SUPFAM" id="SSF46785">
    <property type="entry name" value="Winged helix' DNA-binding domain"/>
    <property type="match status" value="2"/>
</dbReference>
<dbReference type="RefSeq" id="WP_050005007.1">
    <property type="nucleotide sequence ID" value="NZ_JAQEHT010000004.1"/>
</dbReference>
<feature type="domain" description="HTH gntR-type" evidence="4">
    <location>
        <begin position="5"/>
        <end position="73"/>
    </location>
</feature>
<keyword evidence="3" id="KW-0804">Transcription</keyword>
<evidence type="ECO:0000313" key="6">
    <source>
        <dbReference type="Proteomes" id="UP000032483"/>
    </source>
</evidence>
<dbReference type="InterPro" id="IPR036388">
    <property type="entry name" value="WH-like_DNA-bd_sf"/>
</dbReference>
<name>A0A0D8J3L4_9FIRM</name>
<dbReference type="EMBL" id="JXXK01000007">
    <property type="protein sequence ID" value="KJF40373.1"/>
    <property type="molecule type" value="Genomic_DNA"/>
</dbReference>
<dbReference type="PANTHER" id="PTHR44846:SF16">
    <property type="entry name" value="TRANSCRIPTIONAL REGULATOR PHNF-RELATED"/>
    <property type="match status" value="1"/>
</dbReference>
<sequence length="487" mass="55419">MEHQETKFSFVYNEVKQRILNGQVLPGNSLPSSRMLCDQYHVSRYTVNRVFDALKKDGLIEIQPRLAPVVLDGEKMPGSEHMLRDILKKREGLVQIYRTWTLILPPLLVFATQNCSLEMMPHYKQAMRVSRIGVAAGGWRAFSAFDRDVLKIGGSPLLCDLYSTFELYHDLTFFTEQCPCFYDFFPRGSVPFAGVIMDIMKDTDPVVKHGRLTALYQRLTSSIECTLKHLAETAPDCPPPSEAAFSWRPLRGKDYFYMRIISDLNQKIGSGEYPRRTYLPHEKALAGQYGVSVSTVRKALAELEQRGFVKTLNGKGTVVIEPDSSRVSQVIFSSRRTEEAMRYLQALQLLVLIIHPAALSAAPLFTAKELDELDGKFAMPDSICIVEIVEAILKHIELEPLRIVLAETFRLTEWGYYIAYYTDRRQALEDLNGRVAASVQYLRAGDAASFADSIADCYRHVLKRAKVYMLENYNFYKAASVRIPEKY</sequence>
<dbReference type="InterPro" id="IPR000524">
    <property type="entry name" value="Tscrpt_reg_HTH_GntR"/>
</dbReference>
<keyword evidence="6" id="KW-1185">Reference proteome</keyword>
<proteinExistence type="predicted"/>
<dbReference type="Pfam" id="PF00392">
    <property type="entry name" value="GntR"/>
    <property type="match status" value="2"/>
</dbReference>
<comment type="caution">
    <text evidence="5">The sequence shown here is derived from an EMBL/GenBank/DDBJ whole genome shotgun (WGS) entry which is preliminary data.</text>
</comment>
<feature type="domain" description="HTH gntR-type" evidence="4">
    <location>
        <begin position="254"/>
        <end position="322"/>
    </location>
</feature>
<dbReference type="PANTHER" id="PTHR44846">
    <property type="entry name" value="MANNOSYL-D-GLYCERATE TRANSPORT/METABOLISM SYSTEM REPRESSOR MNGR-RELATED"/>
    <property type="match status" value="1"/>
</dbReference>
<dbReference type="PROSITE" id="PS50949">
    <property type="entry name" value="HTH_GNTR"/>
    <property type="match status" value="2"/>
</dbReference>
<dbReference type="InterPro" id="IPR036390">
    <property type="entry name" value="WH_DNA-bd_sf"/>
</dbReference>
<keyword evidence="1" id="KW-0805">Transcription regulation</keyword>
<evidence type="ECO:0000313" key="5">
    <source>
        <dbReference type="EMBL" id="KJF40373.1"/>
    </source>
</evidence>
<dbReference type="SMART" id="SM00345">
    <property type="entry name" value="HTH_GNTR"/>
    <property type="match status" value="2"/>
</dbReference>
<evidence type="ECO:0000256" key="3">
    <source>
        <dbReference type="ARBA" id="ARBA00023163"/>
    </source>
</evidence>
<dbReference type="PRINTS" id="PR00035">
    <property type="entry name" value="HTHGNTR"/>
</dbReference>
<protein>
    <submittedName>
        <fullName evidence="5">GntR family transcriptional regulator</fullName>
    </submittedName>
</protein>
<dbReference type="GO" id="GO:0003700">
    <property type="term" value="F:DNA-binding transcription factor activity"/>
    <property type="evidence" value="ECO:0007669"/>
    <property type="project" value="InterPro"/>
</dbReference>
<reference evidence="5" key="1">
    <citation type="submission" date="2015-02" db="EMBL/GenBank/DDBJ databases">
        <title>A novel member of the family Ruminococcaceae isolated from human feces.</title>
        <authorList>
            <person name="Shkoporov A.N."/>
            <person name="Chaplin A.V."/>
            <person name="Motuzova O.V."/>
            <person name="Kafarskaia L.I."/>
            <person name="Khokhlova E.V."/>
            <person name="Efimov B.A."/>
        </authorList>
    </citation>
    <scope>NUCLEOTIDE SEQUENCE [LARGE SCALE GENOMIC DNA]</scope>
    <source>
        <strain evidence="5">585-1</strain>
    </source>
</reference>
<evidence type="ECO:0000256" key="2">
    <source>
        <dbReference type="ARBA" id="ARBA00023125"/>
    </source>
</evidence>
<dbReference type="Gene3D" id="1.10.10.10">
    <property type="entry name" value="Winged helix-like DNA-binding domain superfamily/Winged helix DNA-binding domain"/>
    <property type="match status" value="2"/>
</dbReference>
<keyword evidence="2" id="KW-0238">DNA-binding</keyword>
<dbReference type="AlphaFoldDB" id="A0A0D8J3L4"/>